<evidence type="ECO:0000256" key="2">
    <source>
        <dbReference type="ARBA" id="ARBA00010410"/>
    </source>
</evidence>
<dbReference type="HOGENOM" id="CLU_041861_0_0_1"/>
<keyword evidence="7" id="KW-0539">Nucleus</keyword>
<dbReference type="GO" id="GO:0019185">
    <property type="term" value="C:snRNA-activating protein complex"/>
    <property type="evidence" value="ECO:0007669"/>
    <property type="project" value="TreeGrafter"/>
</dbReference>
<evidence type="ECO:0000256" key="5">
    <source>
        <dbReference type="ARBA" id="ARBA00023125"/>
    </source>
</evidence>
<evidence type="ECO:0000256" key="8">
    <source>
        <dbReference type="ARBA" id="ARBA00025193"/>
    </source>
</evidence>
<dbReference type="PANTHER" id="PTHR13421">
    <property type="entry name" value="SNRNA-ACTIVATING PROTEIN COMPLEX SUBUNIT 3"/>
    <property type="match status" value="1"/>
</dbReference>
<proteinExistence type="inferred from homology"/>
<sequence length="377" mass="43516">MAEGGKRSELIDIRQFLTDWVSVVDPCTITRTDHGSFRDYALKTTNISADMLEELDSVCSLQSLCGEDEPTSVEDILSNIPAETNLESVAAQEKDLERRKLNSSYESRVLTRLKYRDNSGPWLHNHYDVNHFESGGGSGFTGPEVIITIHVYRRNKRKLLHAIDVLASQKLTALKDVITCIADEMIVGEYSDIPEADHTIKAKEMFKSSYFFIENVFYNDMRDPLCKDYSKVIINWAKDPNRQLPSYSAKKMEETTFYDLSVRIGEPYVYVHQGDCEHVISFSDIRILHRNECHDVLQYPIIIEDPRNITHSIMCRVCSAHCASWLTYDSPLTPENPCFFCETCFRMLHYDSEGQRTVGKFRAYKYPQMRPIIKRIM</sequence>
<dbReference type="GO" id="GO:0005634">
    <property type="term" value="C:nucleus"/>
    <property type="evidence" value="ECO:0007669"/>
    <property type="project" value="UniProtKB-SubCell"/>
</dbReference>
<keyword evidence="4" id="KW-0805">Transcription regulation</keyword>
<comment type="subunit">
    <text evidence="9">Part of the SNAPc complex composed of 5 subunits: SNAPC1, SNAPC2, SNAPC3, SNAPC4 and SNAPC5. SNAPC3 interacts with SNAPC1.</text>
</comment>
<dbReference type="EMBL" id="AMQN01009222">
    <property type="status" value="NOT_ANNOTATED_CDS"/>
    <property type="molecule type" value="Genomic_DNA"/>
</dbReference>
<comment type="function">
    <text evidence="8">Part of the SNAPc complex required for the transcription of both RNA polymerase II and III small-nuclear RNA genes. Binds to the proximal sequence element (PSE), a non-TATA-box basal promoter element common to these 2 types of genes. Recruits TBP and BRF2 to the U6 snRNA TATA box.</text>
</comment>
<evidence type="ECO:0000313" key="12">
    <source>
        <dbReference type="EnsemblMetazoa" id="CapteP224102"/>
    </source>
</evidence>
<dbReference type="GO" id="GO:0003681">
    <property type="term" value="F:bent DNA binding"/>
    <property type="evidence" value="ECO:0007669"/>
    <property type="project" value="TreeGrafter"/>
</dbReference>
<evidence type="ECO:0000313" key="13">
    <source>
        <dbReference type="Proteomes" id="UP000014760"/>
    </source>
</evidence>
<dbReference type="GO" id="GO:0000978">
    <property type="term" value="F:RNA polymerase II cis-regulatory region sequence-specific DNA binding"/>
    <property type="evidence" value="ECO:0007669"/>
    <property type="project" value="TreeGrafter"/>
</dbReference>
<dbReference type="AlphaFoldDB" id="R7U5B5"/>
<dbReference type="Proteomes" id="UP000014760">
    <property type="component" value="Unassembled WGS sequence"/>
</dbReference>
<reference evidence="13" key="1">
    <citation type="submission" date="2012-12" db="EMBL/GenBank/DDBJ databases">
        <authorList>
            <person name="Hellsten U."/>
            <person name="Grimwood J."/>
            <person name="Chapman J.A."/>
            <person name="Shapiro H."/>
            <person name="Aerts A."/>
            <person name="Otillar R.P."/>
            <person name="Terry A.Y."/>
            <person name="Boore J.L."/>
            <person name="Simakov O."/>
            <person name="Marletaz F."/>
            <person name="Cho S.-J."/>
            <person name="Edsinger-Gonzales E."/>
            <person name="Havlak P."/>
            <person name="Kuo D.-H."/>
            <person name="Larsson T."/>
            <person name="Lv J."/>
            <person name="Arendt D."/>
            <person name="Savage R."/>
            <person name="Osoegawa K."/>
            <person name="de Jong P."/>
            <person name="Lindberg D.R."/>
            <person name="Seaver E.C."/>
            <person name="Weisblat D.A."/>
            <person name="Putnam N.H."/>
            <person name="Grigoriev I.V."/>
            <person name="Rokhsar D.S."/>
        </authorList>
    </citation>
    <scope>NUCLEOTIDE SEQUENCE</scope>
    <source>
        <strain evidence="13">I ESC-2004</strain>
    </source>
</reference>
<evidence type="ECO:0000256" key="10">
    <source>
        <dbReference type="ARBA" id="ARBA00029606"/>
    </source>
</evidence>
<name>R7U5B5_CAPTE</name>
<gene>
    <name evidence="11" type="ORF">CAPTEDRAFT_224102</name>
</gene>
<evidence type="ECO:0000256" key="3">
    <source>
        <dbReference type="ARBA" id="ARBA00013634"/>
    </source>
</evidence>
<dbReference type="Pfam" id="PF12251">
    <property type="entry name" value="SNAPC3"/>
    <property type="match status" value="1"/>
</dbReference>
<comment type="subcellular location">
    <subcellularLocation>
        <location evidence="1">Nucleus</location>
    </subcellularLocation>
</comment>
<dbReference type="OMA" id="AHRDDCL"/>
<accession>R7U5B5</accession>
<evidence type="ECO:0000256" key="7">
    <source>
        <dbReference type="ARBA" id="ARBA00023242"/>
    </source>
</evidence>
<dbReference type="GO" id="GO:0001046">
    <property type="term" value="F:core promoter sequence-specific DNA binding"/>
    <property type="evidence" value="ECO:0007669"/>
    <property type="project" value="TreeGrafter"/>
</dbReference>
<keyword evidence="6" id="KW-0804">Transcription</keyword>
<reference evidence="11 13" key="2">
    <citation type="journal article" date="2013" name="Nature">
        <title>Insights into bilaterian evolution from three spiralian genomes.</title>
        <authorList>
            <person name="Simakov O."/>
            <person name="Marletaz F."/>
            <person name="Cho S.J."/>
            <person name="Edsinger-Gonzales E."/>
            <person name="Havlak P."/>
            <person name="Hellsten U."/>
            <person name="Kuo D.H."/>
            <person name="Larsson T."/>
            <person name="Lv J."/>
            <person name="Arendt D."/>
            <person name="Savage R."/>
            <person name="Osoegawa K."/>
            <person name="de Jong P."/>
            <person name="Grimwood J."/>
            <person name="Chapman J.A."/>
            <person name="Shapiro H."/>
            <person name="Aerts A."/>
            <person name="Otillar R.P."/>
            <person name="Terry A.Y."/>
            <person name="Boore J.L."/>
            <person name="Grigoriev I.V."/>
            <person name="Lindberg D.R."/>
            <person name="Seaver E.C."/>
            <person name="Weisblat D.A."/>
            <person name="Putnam N.H."/>
            <person name="Rokhsar D.S."/>
        </authorList>
    </citation>
    <scope>NUCLEOTIDE SEQUENCE</scope>
    <source>
        <strain evidence="11 13">I ESC-2004</strain>
    </source>
</reference>
<dbReference type="GO" id="GO:0001006">
    <property type="term" value="F:RNA polymerase III type 3 promoter sequence-specific DNA binding"/>
    <property type="evidence" value="ECO:0007669"/>
    <property type="project" value="TreeGrafter"/>
</dbReference>
<evidence type="ECO:0000256" key="4">
    <source>
        <dbReference type="ARBA" id="ARBA00023015"/>
    </source>
</evidence>
<dbReference type="STRING" id="283909.R7U5B5"/>
<dbReference type="FunCoup" id="R7U5B5">
    <property type="interactions" value="522"/>
</dbReference>
<protein>
    <recommendedName>
        <fullName evidence="3">snRNA-activating protein complex subunit 3</fullName>
    </recommendedName>
    <alternativeName>
        <fullName evidence="10">Small nuclear RNA-activating complex polypeptide 3</fullName>
    </alternativeName>
</protein>
<reference evidence="12" key="3">
    <citation type="submission" date="2015-06" db="UniProtKB">
        <authorList>
            <consortium name="EnsemblMetazoa"/>
        </authorList>
    </citation>
    <scope>IDENTIFICATION</scope>
</reference>
<dbReference type="EnsemblMetazoa" id="CapteT224102">
    <property type="protein sequence ID" value="CapteP224102"/>
    <property type="gene ID" value="CapteG224102"/>
</dbReference>
<dbReference type="GO" id="GO:0042795">
    <property type="term" value="P:snRNA transcription by RNA polymerase II"/>
    <property type="evidence" value="ECO:0007669"/>
    <property type="project" value="TreeGrafter"/>
</dbReference>
<dbReference type="GO" id="GO:0042796">
    <property type="term" value="P:snRNA transcription by RNA polymerase III"/>
    <property type="evidence" value="ECO:0007669"/>
    <property type="project" value="TreeGrafter"/>
</dbReference>
<evidence type="ECO:0000256" key="9">
    <source>
        <dbReference type="ARBA" id="ARBA00025958"/>
    </source>
</evidence>
<evidence type="ECO:0000313" key="11">
    <source>
        <dbReference type="EMBL" id="ELU01560.1"/>
    </source>
</evidence>
<dbReference type="OrthoDB" id="46583at2759"/>
<evidence type="ECO:0000256" key="6">
    <source>
        <dbReference type="ARBA" id="ARBA00023163"/>
    </source>
</evidence>
<dbReference type="EMBL" id="KB304960">
    <property type="protein sequence ID" value="ELU01560.1"/>
    <property type="molecule type" value="Genomic_DNA"/>
</dbReference>
<comment type="similarity">
    <text evidence="2">Belongs to the SNAPC3/SRD2 family.</text>
</comment>
<organism evidence="11">
    <name type="scientific">Capitella teleta</name>
    <name type="common">Polychaete worm</name>
    <dbReference type="NCBI Taxonomy" id="283909"/>
    <lineage>
        <taxon>Eukaryota</taxon>
        <taxon>Metazoa</taxon>
        <taxon>Spiralia</taxon>
        <taxon>Lophotrochozoa</taxon>
        <taxon>Annelida</taxon>
        <taxon>Polychaeta</taxon>
        <taxon>Sedentaria</taxon>
        <taxon>Scolecida</taxon>
        <taxon>Capitellidae</taxon>
        <taxon>Capitella</taxon>
    </lineage>
</organism>
<dbReference type="PANTHER" id="PTHR13421:SF16">
    <property type="entry name" value="SNRNA-ACTIVATING PROTEIN COMPLEX SUBUNIT 3"/>
    <property type="match status" value="1"/>
</dbReference>
<evidence type="ECO:0000256" key="1">
    <source>
        <dbReference type="ARBA" id="ARBA00004123"/>
    </source>
</evidence>
<keyword evidence="5" id="KW-0238">DNA-binding</keyword>
<dbReference type="InterPro" id="IPR022042">
    <property type="entry name" value="snRNA-activating_su3"/>
</dbReference>
<keyword evidence="13" id="KW-1185">Reference proteome</keyword>